<organism evidence="3">
    <name type="scientific">Arion vulgaris</name>
    <dbReference type="NCBI Taxonomy" id="1028688"/>
    <lineage>
        <taxon>Eukaryota</taxon>
        <taxon>Metazoa</taxon>
        <taxon>Spiralia</taxon>
        <taxon>Lophotrochozoa</taxon>
        <taxon>Mollusca</taxon>
        <taxon>Gastropoda</taxon>
        <taxon>Heterobranchia</taxon>
        <taxon>Euthyneura</taxon>
        <taxon>Panpulmonata</taxon>
        <taxon>Eupulmonata</taxon>
        <taxon>Stylommatophora</taxon>
        <taxon>Helicina</taxon>
        <taxon>Arionoidea</taxon>
        <taxon>Arionidae</taxon>
        <taxon>Arion</taxon>
    </lineage>
</organism>
<feature type="coiled-coil region" evidence="1">
    <location>
        <begin position="82"/>
        <end position="109"/>
    </location>
</feature>
<evidence type="ECO:0000313" key="3">
    <source>
        <dbReference type="EMBL" id="CEK60460.1"/>
    </source>
</evidence>
<proteinExistence type="predicted"/>
<feature type="non-terminal residue" evidence="3">
    <location>
        <position position="1"/>
    </location>
</feature>
<reference evidence="3" key="1">
    <citation type="submission" date="2014-12" db="EMBL/GenBank/DDBJ databases">
        <title>Insight into the proteome of Arion vulgaris.</title>
        <authorList>
            <person name="Aradska J."/>
            <person name="Bulat T."/>
            <person name="Smidak R."/>
            <person name="Sarate P."/>
            <person name="Gangsoo J."/>
            <person name="Sialana F."/>
            <person name="Bilban M."/>
            <person name="Lubec G."/>
        </authorList>
    </citation>
    <scope>NUCLEOTIDE SEQUENCE</scope>
    <source>
        <tissue evidence="3">Skin</tissue>
    </source>
</reference>
<evidence type="ECO:0000256" key="1">
    <source>
        <dbReference type="SAM" id="Coils"/>
    </source>
</evidence>
<keyword evidence="1" id="KW-0175">Coiled coil</keyword>
<sequence length="134" mass="15006">LDANNFGDEDVFLSTCASLESPTSDTIATIIRNPNTTVGELKDLTELLKCKQSDIKRKRLAVHDKRQRVLSDEGRLACEKEFATLEKAAETLEVNIRVVQNQLDAIQGQTLETMKTTQGKNKLRSKKTKSKKKS</sequence>
<accession>A0A0B6YYD8</accession>
<dbReference type="EMBL" id="HACG01013595">
    <property type="protein sequence ID" value="CEK60460.1"/>
    <property type="molecule type" value="Transcribed_RNA"/>
</dbReference>
<feature type="compositionally biased region" description="Basic residues" evidence="2">
    <location>
        <begin position="121"/>
        <end position="134"/>
    </location>
</feature>
<name>A0A0B6YYD8_9EUPU</name>
<protein>
    <submittedName>
        <fullName evidence="3">Uncharacterized protein</fullName>
    </submittedName>
</protein>
<gene>
    <name evidence="3" type="primary">ORF39439</name>
</gene>
<feature type="region of interest" description="Disordered" evidence="2">
    <location>
        <begin position="114"/>
        <end position="134"/>
    </location>
</feature>
<dbReference type="AlphaFoldDB" id="A0A0B6YYD8"/>
<evidence type="ECO:0000256" key="2">
    <source>
        <dbReference type="SAM" id="MobiDB-lite"/>
    </source>
</evidence>